<dbReference type="EMBL" id="JAEQNE010000001">
    <property type="protein sequence ID" value="MBL0390648.1"/>
    <property type="molecule type" value="Genomic_DNA"/>
</dbReference>
<dbReference type="AlphaFoldDB" id="A0A937CSL4"/>
<keyword evidence="3" id="KW-1185">Reference proteome</keyword>
<accession>A0A937CSL4</accession>
<name>A0A937CSL4_9BURK</name>
<comment type="caution">
    <text evidence="2">The sequence shown here is derived from an EMBL/GenBank/DDBJ whole genome shotgun (WGS) entry which is preliminary data.</text>
</comment>
<feature type="chain" id="PRO_5038131528" description="DUF2946 domain-containing protein" evidence="1">
    <location>
        <begin position="29"/>
        <end position="111"/>
    </location>
</feature>
<evidence type="ECO:0000313" key="3">
    <source>
        <dbReference type="Proteomes" id="UP000599109"/>
    </source>
</evidence>
<sequence>MTALRLRLPRFAALVLLAWLFATGVAFAHTCTSKVYIDCEECCAEMKAIEAWSEPVTVSVPAVQPAAALPAPLVLSMLAWEPGAEPAPWPAASPDPGSGHDIPIFFLRLAL</sequence>
<evidence type="ECO:0000313" key="2">
    <source>
        <dbReference type="EMBL" id="MBL0390648.1"/>
    </source>
</evidence>
<dbReference type="Proteomes" id="UP000599109">
    <property type="component" value="Unassembled WGS sequence"/>
</dbReference>
<gene>
    <name evidence="2" type="ORF">JJ685_05770</name>
</gene>
<proteinExistence type="predicted"/>
<reference evidence="2 3" key="1">
    <citation type="journal article" date="2017" name="Int. J. Syst. Evol. Microbiol.">
        <title>Ramlibacter monticola sp. nov., isolated from forest soil.</title>
        <authorList>
            <person name="Chaudhary D.K."/>
            <person name="Kim J."/>
        </authorList>
    </citation>
    <scope>NUCLEOTIDE SEQUENCE [LARGE SCALE GENOMIC DNA]</scope>
    <source>
        <strain evidence="2 3">KACC 19175</strain>
    </source>
</reference>
<keyword evidence="1" id="KW-0732">Signal</keyword>
<dbReference type="RefSeq" id="WP_201673239.1">
    <property type="nucleotide sequence ID" value="NZ_JAEQNE010000001.1"/>
</dbReference>
<organism evidence="2 3">
    <name type="scientific">Ramlibacter monticola</name>
    <dbReference type="NCBI Taxonomy" id="1926872"/>
    <lineage>
        <taxon>Bacteria</taxon>
        <taxon>Pseudomonadati</taxon>
        <taxon>Pseudomonadota</taxon>
        <taxon>Betaproteobacteria</taxon>
        <taxon>Burkholderiales</taxon>
        <taxon>Comamonadaceae</taxon>
        <taxon>Ramlibacter</taxon>
    </lineage>
</organism>
<feature type="signal peptide" evidence="1">
    <location>
        <begin position="1"/>
        <end position="28"/>
    </location>
</feature>
<protein>
    <recommendedName>
        <fullName evidence="4">DUF2946 domain-containing protein</fullName>
    </recommendedName>
</protein>
<evidence type="ECO:0008006" key="4">
    <source>
        <dbReference type="Google" id="ProtNLM"/>
    </source>
</evidence>
<evidence type="ECO:0000256" key="1">
    <source>
        <dbReference type="SAM" id="SignalP"/>
    </source>
</evidence>